<organism evidence="2">
    <name type="scientific">freshwater metagenome</name>
    <dbReference type="NCBI Taxonomy" id="449393"/>
    <lineage>
        <taxon>unclassified sequences</taxon>
        <taxon>metagenomes</taxon>
        <taxon>ecological metagenomes</taxon>
    </lineage>
</organism>
<gene>
    <name evidence="2" type="ORF">UFOPK1835_01659</name>
</gene>
<feature type="region of interest" description="Disordered" evidence="1">
    <location>
        <begin position="199"/>
        <end position="220"/>
    </location>
</feature>
<name>A0A6J6HZJ8_9ZZZZ</name>
<accession>A0A6J6HZJ8</accession>
<reference evidence="2" key="1">
    <citation type="submission" date="2020-05" db="EMBL/GenBank/DDBJ databases">
        <authorList>
            <person name="Chiriac C."/>
            <person name="Salcher M."/>
            <person name="Ghai R."/>
            <person name="Kavagutti S V."/>
        </authorList>
    </citation>
    <scope>NUCLEOTIDE SEQUENCE</scope>
</reference>
<dbReference type="AlphaFoldDB" id="A0A6J6HZJ8"/>
<evidence type="ECO:0000256" key="1">
    <source>
        <dbReference type="SAM" id="MobiDB-lite"/>
    </source>
</evidence>
<evidence type="ECO:0000313" key="2">
    <source>
        <dbReference type="EMBL" id="CAB4619542.1"/>
    </source>
</evidence>
<proteinExistence type="predicted"/>
<protein>
    <submittedName>
        <fullName evidence="2">Unannotated protein</fullName>
    </submittedName>
</protein>
<dbReference type="EMBL" id="CAEZUP010000088">
    <property type="protein sequence ID" value="CAB4619542.1"/>
    <property type="molecule type" value="Genomic_DNA"/>
</dbReference>
<sequence length="295" mass="31953">MSRWCRRRRPGAARIDDVDDTTSDSDQFFDAAAREASGTVLRQAFVAAQLGMPSEDFETAVESLWIIFEALLIDHVASGETDSLDRSEQRASLEDRWRRLVTAAVIHTFVLSGDFVMPEALLVAVDERATRLADGQMWHTRRPPAQGALVLGVHAALLHLERTAATGRYPDKDDSDALVEIIALATLGAVLARGTGSNRIADVESGDDRPEEAEQSGRWARSPQAVAESFGIAGVQLVAVRRDGWACDVCGCVFVGRVEAGIAYPDRMAPVGRGGPCDSVTACACHEAPLQRRVR</sequence>